<evidence type="ECO:0000256" key="2">
    <source>
        <dbReference type="ARBA" id="ARBA00023012"/>
    </source>
</evidence>
<feature type="domain" description="Response regulatory" evidence="6">
    <location>
        <begin position="3"/>
        <end position="127"/>
    </location>
</feature>
<evidence type="ECO:0000256" key="4">
    <source>
        <dbReference type="ARBA" id="ARBA00037164"/>
    </source>
</evidence>
<sequence length="245" mass="28465">MLNVYICEDDKRQLDGLTAIVRTTIMMEEYDMNLKLATTNPLNLLNEVKKKKNSIGLYILDVDLNSTINGIELAAEIRKFDVSGTIIFVTTHEEMAYLTFTYKVEAIDYIIKDTPEKLRIDVSSCLKVANERQSHESFSEDIFTIKVGSRRKNFHYDDIIYFETSDTPHKIILHTENSMTEFYYPIKDLEKIDPRFIRCHKSYVVNNQKIESVDIKKRIANLINGDTCLVSVRAMSKLHHNRISK</sequence>
<dbReference type="SUPFAM" id="SSF52172">
    <property type="entry name" value="CheY-like"/>
    <property type="match status" value="1"/>
</dbReference>
<evidence type="ECO:0000256" key="3">
    <source>
        <dbReference type="ARBA" id="ARBA00023159"/>
    </source>
</evidence>
<gene>
    <name evidence="8" type="ORF">EK398_09875</name>
</gene>
<dbReference type="InterPro" id="IPR046947">
    <property type="entry name" value="LytR-like"/>
</dbReference>
<keyword evidence="1" id="KW-0963">Cytoplasm</keyword>
<feature type="modified residue" description="4-aspartylphosphate" evidence="5">
    <location>
        <position position="61"/>
    </location>
</feature>
<evidence type="ECO:0000256" key="5">
    <source>
        <dbReference type="PROSITE-ProRule" id="PRU00169"/>
    </source>
</evidence>
<dbReference type="PANTHER" id="PTHR37299:SF3">
    <property type="entry name" value="STAGE 0 SPORULATION PROTEIN A HOMOLOG"/>
    <property type="match status" value="1"/>
</dbReference>
<dbReference type="Pfam" id="PF04397">
    <property type="entry name" value="LytTR"/>
    <property type="match status" value="1"/>
</dbReference>
<evidence type="ECO:0000313" key="9">
    <source>
        <dbReference type="Proteomes" id="UP000288388"/>
    </source>
</evidence>
<keyword evidence="2" id="KW-0902">Two-component regulatory system</keyword>
<dbReference type="PANTHER" id="PTHR37299">
    <property type="entry name" value="TRANSCRIPTIONAL REGULATOR-RELATED"/>
    <property type="match status" value="1"/>
</dbReference>
<evidence type="ECO:0000259" key="7">
    <source>
        <dbReference type="PROSITE" id="PS50930"/>
    </source>
</evidence>
<proteinExistence type="predicted"/>
<dbReference type="Gene3D" id="2.40.50.1020">
    <property type="entry name" value="LytTr DNA-binding domain"/>
    <property type="match status" value="1"/>
</dbReference>
<dbReference type="PROSITE" id="PS50110">
    <property type="entry name" value="RESPONSE_REGULATORY"/>
    <property type="match status" value="1"/>
</dbReference>
<dbReference type="Proteomes" id="UP000288388">
    <property type="component" value="Unassembled WGS sequence"/>
</dbReference>
<organism evidence="8 9">
    <name type="scientific">Enterococcus avium</name>
    <name type="common">Streptococcus avium</name>
    <dbReference type="NCBI Taxonomy" id="33945"/>
    <lineage>
        <taxon>Bacteria</taxon>
        <taxon>Bacillati</taxon>
        <taxon>Bacillota</taxon>
        <taxon>Bacilli</taxon>
        <taxon>Lactobacillales</taxon>
        <taxon>Enterococcaceae</taxon>
        <taxon>Enterococcus</taxon>
    </lineage>
</organism>
<dbReference type="AlphaFoldDB" id="A0A437UNC6"/>
<dbReference type="SMART" id="SM00850">
    <property type="entry name" value="LytTR"/>
    <property type="match status" value="1"/>
</dbReference>
<evidence type="ECO:0000256" key="1">
    <source>
        <dbReference type="ARBA" id="ARBA00022490"/>
    </source>
</evidence>
<dbReference type="RefSeq" id="WP_127978968.1">
    <property type="nucleotide sequence ID" value="NZ_JARPVY010000008.1"/>
</dbReference>
<dbReference type="InterPro" id="IPR007492">
    <property type="entry name" value="LytTR_DNA-bd_dom"/>
</dbReference>
<protein>
    <submittedName>
        <fullName evidence="8">Response regulator transcription factor</fullName>
    </submittedName>
</protein>
<reference evidence="8 9" key="1">
    <citation type="submission" date="2018-12" db="EMBL/GenBank/DDBJ databases">
        <title>A novel vanA-carrying plasmid in a clinical isolate of Enterococcus avium.</title>
        <authorList>
            <person name="Bernasconi O.J."/>
            <person name="Luzzaro F."/>
            <person name="Endimiani A."/>
        </authorList>
    </citation>
    <scope>NUCLEOTIDE SEQUENCE [LARGE SCALE GENOMIC DNA]</scope>
    <source>
        <strain evidence="8 9">LC0559/18</strain>
    </source>
</reference>
<dbReference type="InterPro" id="IPR011006">
    <property type="entry name" value="CheY-like_superfamily"/>
</dbReference>
<accession>A0A437UNC6</accession>
<evidence type="ECO:0000259" key="6">
    <source>
        <dbReference type="PROSITE" id="PS50110"/>
    </source>
</evidence>
<comment type="caution">
    <text evidence="8">The sequence shown here is derived from an EMBL/GenBank/DDBJ whole genome shotgun (WGS) entry which is preliminary data.</text>
</comment>
<comment type="function">
    <text evidence="4">Required for high-level post-exponential phase expression of a series of secreted proteins.</text>
</comment>
<feature type="domain" description="HTH LytTR-type" evidence="7">
    <location>
        <begin position="143"/>
        <end position="245"/>
    </location>
</feature>
<dbReference type="PROSITE" id="PS50930">
    <property type="entry name" value="HTH_LYTTR"/>
    <property type="match status" value="1"/>
</dbReference>
<dbReference type="GO" id="GO:0003677">
    <property type="term" value="F:DNA binding"/>
    <property type="evidence" value="ECO:0007669"/>
    <property type="project" value="InterPro"/>
</dbReference>
<dbReference type="GO" id="GO:0000156">
    <property type="term" value="F:phosphorelay response regulator activity"/>
    <property type="evidence" value="ECO:0007669"/>
    <property type="project" value="InterPro"/>
</dbReference>
<dbReference type="SMART" id="SM00448">
    <property type="entry name" value="REC"/>
    <property type="match status" value="1"/>
</dbReference>
<evidence type="ECO:0000313" key="8">
    <source>
        <dbReference type="EMBL" id="RVU95113.1"/>
    </source>
</evidence>
<keyword evidence="3" id="KW-0010">Activator</keyword>
<dbReference type="Pfam" id="PF00072">
    <property type="entry name" value="Response_reg"/>
    <property type="match status" value="1"/>
</dbReference>
<dbReference type="Gene3D" id="3.40.50.2300">
    <property type="match status" value="1"/>
</dbReference>
<keyword evidence="5" id="KW-0597">Phosphoprotein</keyword>
<name>A0A437UNC6_ENTAV</name>
<dbReference type="EMBL" id="RYZS01000001">
    <property type="protein sequence ID" value="RVU95113.1"/>
    <property type="molecule type" value="Genomic_DNA"/>
</dbReference>
<dbReference type="InterPro" id="IPR001789">
    <property type="entry name" value="Sig_transdc_resp-reg_receiver"/>
</dbReference>